<dbReference type="OrthoDB" id="9786294at2"/>
<dbReference type="CDD" id="cd06257">
    <property type="entry name" value="DnaJ"/>
    <property type="match status" value="1"/>
</dbReference>
<dbReference type="SUPFAM" id="SSF46565">
    <property type="entry name" value="Chaperone J-domain"/>
    <property type="match status" value="1"/>
</dbReference>
<dbReference type="PRINTS" id="PR00625">
    <property type="entry name" value="JDOMAIN"/>
</dbReference>
<dbReference type="SMART" id="SM00271">
    <property type="entry name" value="DnaJ"/>
    <property type="match status" value="1"/>
</dbReference>
<name>A0A429V7J5_9SPHN</name>
<evidence type="ECO:0000259" key="2">
    <source>
        <dbReference type="PROSITE" id="PS50076"/>
    </source>
</evidence>
<dbReference type="InterPro" id="IPR036869">
    <property type="entry name" value="J_dom_sf"/>
</dbReference>
<dbReference type="EMBL" id="RWJF01000001">
    <property type="protein sequence ID" value="RST29879.1"/>
    <property type="molecule type" value="Genomic_DNA"/>
</dbReference>
<dbReference type="Gene3D" id="1.10.287.110">
    <property type="entry name" value="DnaJ domain"/>
    <property type="match status" value="1"/>
</dbReference>
<reference evidence="3 4" key="1">
    <citation type="submission" date="2018-12" db="EMBL/GenBank/DDBJ databases">
        <title>Sphingomonas sp. HMF7854 Genome sequencing and assembly.</title>
        <authorList>
            <person name="Cha I."/>
            <person name="Kang H."/>
            <person name="Kim H."/>
            <person name="Kang J."/>
            <person name="Joh K."/>
        </authorList>
    </citation>
    <scope>NUCLEOTIDE SEQUENCE [LARGE SCALE GENOMIC DNA]</scope>
    <source>
        <strain evidence="3 4">HMF7854</strain>
    </source>
</reference>
<feature type="region of interest" description="Disordered" evidence="1">
    <location>
        <begin position="1"/>
        <end position="23"/>
    </location>
</feature>
<dbReference type="Pfam" id="PF00226">
    <property type="entry name" value="DnaJ"/>
    <property type="match status" value="1"/>
</dbReference>
<protein>
    <submittedName>
        <fullName evidence="3">J domain-containing protein</fullName>
    </submittedName>
</protein>
<proteinExistence type="predicted"/>
<sequence>MGGVADRGRSRPPLGDAGVKRPHFHGRVEGAAERCAVPGCEEPGEFKAPLTASSFNGPGQWRWLCLAHVREHNQTYNYFAGMSPEEIQEAQSPTAGWDRSTRVFAYGPGGDPGPAWGDFKDPLDAISARFRPAGPPPRRSRFSGEEMHALDVLGLDEESDLHAVRKRYSELVRRYHPDRNGGDRRHEKQLREVIDAWQRLRQARAFAA</sequence>
<accession>A0A429V7J5</accession>
<evidence type="ECO:0000313" key="3">
    <source>
        <dbReference type="EMBL" id="RST29879.1"/>
    </source>
</evidence>
<feature type="domain" description="J" evidence="2">
    <location>
        <begin position="148"/>
        <end position="205"/>
    </location>
</feature>
<dbReference type="InterPro" id="IPR001623">
    <property type="entry name" value="DnaJ_domain"/>
</dbReference>
<gene>
    <name evidence="3" type="ORF">HMF7854_02865</name>
</gene>
<dbReference type="Proteomes" id="UP000274661">
    <property type="component" value="Unassembled WGS sequence"/>
</dbReference>
<organism evidence="3 4">
    <name type="scientific">Sphingomonas ginkgonis</name>
    <dbReference type="NCBI Taxonomy" id="2315330"/>
    <lineage>
        <taxon>Bacteria</taxon>
        <taxon>Pseudomonadati</taxon>
        <taxon>Pseudomonadota</taxon>
        <taxon>Alphaproteobacteria</taxon>
        <taxon>Sphingomonadales</taxon>
        <taxon>Sphingomonadaceae</taxon>
        <taxon>Sphingomonas</taxon>
    </lineage>
</organism>
<keyword evidence="4" id="KW-1185">Reference proteome</keyword>
<dbReference type="PROSITE" id="PS50076">
    <property type="entry name" value="DNAJ_2"/>
    <property type="match status" value="1"/>
</dbReference>
<evidence type="ECO:0000256" key="1">
    <source>
        <dbReference type="SAM" id="MobiDB-lite"/>
    </source>
</evidence>
<dbReference type="AlphaFoldDB" id="A0A429V7J5"/>
<comment type="caution">
    <text evidence="3">The sequence shown here is derived from an EMBL/GenBank/DDBJ whole genome shotgun (WGS) entry which is preliminary data.</text>
</comment>
<evidence type="ECO:0000313" key="4">
    <source>
        <dbReference type="Proteomes" id="UP000274661"/>
    </source>
</evidence>